<dbReference type="OMA" id="PRICSHC"/>
<keyword evidence="1" id="KW-0479">Metal-binding</keyword>
<dbReference type="GO" id="GO:0008270">
    <property type="term" value="F:zinc ion binding"/>
    <property type="evidence" value="ECO:0007669"/>
    <property type="project" value="UniProtKB-KW"/>
</dbReference>
<dbReference type="EnsemblPlants" id="OB07G16480.1">
    <property type="protein sequence ID" value="OB07G16480.1"/>
    <property type="gene ID" value="OB07G16480"/>
</dbReference>
<sequence length="158" mass="17637">MDLSIYIVTTESGSAQDLVLSPMEPESSLHKVVPLDLNNPRICSHCQSSKTSIWRNGPLGPKSLCNACGIRYQRKGVDALELDSKGGKDKKKKTSRNEVLLKSRLKKKNKRVKEVDLGMRMTIEGCQSKLMLTQSQQYEDDVKKAAIQLMYLSKAGHS</sequence>
<dbReference type="Gene3D" id="3.30.50.10">
    <property type="entry name" value="Erythroid Transcription Factor GATA-1, subunit A"/>
    <property type="match status" value="1"/>
</dbReference>
<evidence type="ECO:0000256" key="8">
    <source>
        <dbReference type="PROSITE-ProRule" id="PRU00094"/>
    </source>
</evidence>
<keyword evidence="4" id="KW-0805">Transcription regulation</keyword>
<keyword evidence="11" id="KW-1185">Reference proteome</keyword>
<dbReference type="Proteomes" id="UP000006038">
    <property type="component" value="Chromosome 7"/>
</dbReference>
<dbReference type="PROSITE" id="PS00344">
    <property type="entry name" value="GATA_ZN_FINGER_1"/>
    <property type="match status" value="1"/>
</dbReference>
<evidence type="ECO:0000313" key="10">
    <source>
        <dbReference type="EnsemblPlants" id="OB07G16480.1"/>
    </source>
</evidence>
<name>J3MJR6_ORYBR</name>
<evidence type="ECO:0000256" key="2">
    <source>
        <dbReference type="ARBA" id="ARBA00022771"/>
    </source>
</evidence>
<dbReference type="HOGENOM" id="CLU_060197_1_1_1"/>
<organism evidence="10">
    <name type="scientific">Oryza brachyantha</name>
    <name type="common">malo sina</name>
    <dbReference type="NCBI Taxonomy" id="4533"/>
    <lineage>
        <taxon>Eukaryota</taxon>
        <taxon>Viridiplantae</taxon>
        <taxon>Streptophyta</taxon>
        <taxon>Embryophyta</taxon>
        <taxon>Tracheophyta</taxon>
        <taxon>Spermatophyta</taxon>
        <taxon>Magnoliopsida</taxon>
        <taxon>Liliopsida</taxon>
        <taxon>Poales</taxon>
        <taxon>Poaceae</taxon>
        <taxon>BOP clade</taxon>
        <taxon>Oryzoideae</taxon>
        <taxon>Oryzeae</taxon>
        <taxon>Oryzinae</taxon>
        <taxon>Oryza</taxon>
    </lineage>
</organism>
<evidence type="ECO:0000256" key="3">
    <source>
        <dbReference type="ARBA" id="ARBA00022833"/>
    </source>
</evidence>
<dbReference type="PANTHER" id="PTHR47172">
    <property type="entry name" value="OS01G0976800 PROTEIN"/>
    <property type="match status" value="1"/>
</dbReference>
<protein>
    <recommendedName>
        <fullName evidence="9">GATA-type domain-containing protein</fullName>
    </recommendedName>
</protein>
<evidence type="ECO:0000256" key="6">
    <source>
        <dbReference type="ARBA" id="ARBA00024019"/>
    </source>
</evidence>
<evidence type="ECO:0000259" key="9">
    <source>
        <dbReference type="PROSITE" id="PS50114"/>
    </source>
</evidence>
<evidence type="ECO:0000256" key="1">
    <source>
        <dbReference type="ARBA" id="ARBA00022723"/>
    </source>
</evidence>
<dbReference type="InterPro" id="IPR013088">
    <property type="entry name" value="Znf_NHR/GATA"/>
</dbReference>
<dbReference type="SMART" id="SM00401">
    <property type="entry name" value="ZnF_GATA"/>
    <property type="match status" value="1"/>
</dbReference>
<evidence type="ECO:0000256" key="5">
    <source>
        <dbReference type="ARBA" id="ARBA00023163"/>
    </source>
</evidence>
<reference evidence="10" key="1">
    <citation type="journal article" date="2013" name="Nat. Commun.">
        <title>Whole-genome sequencing of Oryza brachyantha reveals mechanisms underlying Oryza genome evolution.</title>
        <authorList>
            <person name="Chen J."/>
            <person name="Huang Q."/>
            <person name="Gao D."/>
            <person name="Wang J."/>
            <person name="Lang Y."/>
            <person name="Liu T."/>
            <person name="Li B."/>
            <person name="Bai Z."/>
            <person name="Luis Goicoechea J."/>
            <person name="Liang C."/>
            <person name="Chen C."/>
            <person name="Zhang W."/>
            <person name="Sun S."/>
            <person name="Liao Y."/>
            <person name="Zhang X."/>
            <person name="Yang L."/>
            <person name="Song C."/>
            <person name="Wang M."/>
            <person name="Shi J."/>
            <person name="Liu G."/>
            <person name="Liu J."/>
            <person name="Zhou H."/>
            <person name="Zhou W."/>
            <person name="Yu Q."/>
            <person name="An N."/>
            <person name="Chen Y."/>
            <person name="Cai Q."/>
            <person name="Wang B."/>
            <person name="Liu B."/>
            <person name="Min J."/>
            <person name="Huang Y."/>
            <person name="Wu H."/>
            <person name="Li Z."/>
            <person name="Zhang Y."/>
            <person name="Yin Y."/>
            <person name="Song W."/>
            <person name="Jiang J."/>
            <person name="Jackson S.A."/>
            <person name="Wing R.A."/>
            <person name="Wang J."/>
            <person name="Chen M."/>
        </authorList>
    </citation>
    <scope>NUCLEOTIDE SEQUENCE [LARGE SCALE GENOMIC DNA]</scope>
    <source>
        <strain evidence="10">cv. IRGC 101232</strain>
    </source>
</reference>
<dbReference type="SUPFAM" id="SSF57716">
    <property type="entry name" value="Glucocorticoid receptor-like (DNA-binding domain)"/>
    <property type="match status" value="1"/>
</dbReference>
<keyword evidence="5" id="KW-0804">Transcription</keyword>
<dbReference type="PANTHER" id="PTHR47172:SF1">
    <property type="entry name" value="GATA TRANSCRIPTION FACTOR 15"/>
    <property type="match status" value="1"/>
</dbReference>
<dbReference type="Gramene" id="OB07G16480.1">
    <property type="protein sequence ID" value="OB07G16480.1"/>
    <property type="gene ID" value="OB07G16480"/>
</dbReference>
<reference evidence="10" key="2">
    <citation type="submission" date="2013-04" db="UniProtKB">
        <authorList>
            <consortium name="EnsemblPlants"/>
        </authorList>
    </citation>
    <scope>IDENTIFICATION</scope>
</reference>
<comment type="similarity">
    <text evidence="6">Belongs to the type IV zinc-finger family. Class B subfamily.</text>
</comment>
<evidence type="ECO:0000256" key="4">
    <source>
        <dbReference type="ARBA" id="ARBA00023015"/>
    </source>
</evidence>
<dbReference type="GO" id="GO:0006355">
    <property type="term" value="P:regulation of DNA-templated transcription"/>
    <property type="evidence" value="ECO:0007669"/>
    <property type="project" value="InterPro"/>
</dbReference>
<keyword evidence="3" id="KW-0862">Zinc</keyword>
<dbReference type="GO" id="GO:0043565">
    <property type="term" value="F:sequence-specific DNA binding"/>
    <property type="evidence" value="ECO:0007669"/>
    <property type="project" value="InterPro"/>
</dbReference>
<dbReference type="PROSITE" id="PS50114">
    <property type="entry name" value="GATA_ZN_FINGER_2"/>
    <property type="match status" value="1"/>
</dbReference>
<comment type="function">
    <text evidence="7">Transcriptional regulator that specifically binds 5'-GATA-3' or 5'-GAT-3' motifs within gene promoters.</text>
</comment>
<dbReference type="CDD" id="cd00202">
    <property type="entry name" value="ZnF_GATA"/>
    <property type="match status" value="1"/>
</dbReference>
<dbReference type="AlphaFoldDB" id="J3MJR6"/>
<accession>J3MJR6</accession>
<evidence type="ECO:0000313" key="11">
    <source>
        <dbReference type="Proteomes" id="UP000006038"/>
    </source>
</evidence>
<dbReference type="InterPro" id="IPR000679">
    <property type="entry name" value="Znf_GATA"/>
</dbReference>
<feature type="domain" description="GATA-type" evidence="9">
    <location>
        <begin position="37"/>
        <end position="78"/>
    </location>
</feature>
<proteinExistence type="inferred from homology"/>
<dbReference type="Pfam" id="PF00320">
    <property type="entry name" value="GATA"/>
    <property type="match status" value="1"/>
</dbReference>
<keyword evidence="2 8" id="KW-0863">Zinc-finger</keyword>
<evidence type="ECO:0000256" key="7">
    <source>
        <dbReference type="ARBA" id="ARBA00037539"/>
    </source>
</evidence>
<dbReference type="eggNOG" id="KOG1601">
    <property type="taxonomic scope" value="Eukaryota"/>
</dbReference>